<dbReference type="PANTHER" id="PTHR30065:SF8">
    <property type="entry name" value="FLAGELLAR BIOSYNTHETIC PROTEIN FLIR"/>
    <property type="match status" value="1"/>
</dbReference>
<evidence type="ECO:0000256" key="1">
    <source>
        <dbReference type="ARBA" id="ARBA00002578"/>
    </source>
</evidence>
<evidence type="ECO:0000256" key="10">
    <source>
        <dbReference type="RuleBase" id="RU362071"/>
    </source>
</evidence>
<gene>
    <name evidence="11" type="ORF">HNP46_004268</name>
</gene>
<dbReference type="GO" id="GO:0006605">
    <property type="term" value="P:protein targeting"/>
    <property type="evidence" value="ECO:0007669"/>
    <property type="project" value="UniProtKB-UniRule"/>
</dbReference>
<evidence type="ECO:0000256" key="2">
    <source>
        <dbReference type="ARBA" id="ARBA00009772"/>
    </source>
</evidence>
<accession>A0A7W7P3L8</accession>
<evidence type="ECO:0000256" key="4">
    <source>
        <dbReference type="ARBA" id="ARBA00022475"/>
    </source>
</evidence>
<name>A0A7W7P3L8_PSENT</name>
<dbReference type="NCBIfam" id="TIGR01400">
    <property type="entry name" value="fliR"/>
    <property type="match status" value="1"/>
</dbReference>
<dbReference type="Pfam" id="PF01311">
    <property type="entry name" value="Bac_export_1"/>
    <property type="match status" value="1"/>
</dbReference>
<protein>
    <recommendedName>
        <fullName evidence="3 9">Flagellar biosynthetic protein FliR</fullName>
    </recommendedName>
</protein>
<feature type="transmembrane region" description="Helical" evidence="10">
    <location>
        <begin position="129"/>
        <end position="152"/>
    </location>
</feature>
<evidence type="ECO:0000256" key="5">
    <source>
        <dbReference type="ARBA" id="ARBA00022692"/>
    </source>
</evidence>
<keyword evidence="11" id="KW-0282">Flagellum</keyword>
<dbReference type="PANTHER" id="PTHR30065">
    <property type="entry name" value="FLAGELLAR BIOSYNTHETIC PROTEIN FLIR"/>
    <property type="match status" value="1"/>
</dbReference>
<comment type="function">
    <text evidence="1 10">Role in flagellar biosynthesis.</text>
</comment>
<proteinExistence type="inferred from homology"/>
<feature type="transmembrane region" description="Helical" evidence="10">
    <location>
        <begin position="66"/>
        <end position="89"/>
    </location>
</feature>
<dbReference type="AlphaFoldDB" id="A0A7W7P3L8"/>
<dbReference type="GO" id="GO:0005886">
    <property type="term" value="C:plasma membrane"/>
    <property type="evidence" value="ECO:0007669"/>
    <property type="project" value="UniProtKB-SubCell"/>
</dbReference>
<sequence length="263" mass="28033">MIEITYDQLNAWLVIFFWPFCRLSGFIMACPVFGHSSVPTRAKIGLAAVLAVVAGPLINNPVNLPVASWAGLLIIVTEIAIGIAIGMVMKMTLAGIQAAGEMISMQMGLSMAMVYAPDTGSQSSVLGRFLYMGALLMFLALNAHLVLIQIIVESFRALPPGSALDLDLGKALALHAATIFASGLLLSLPVVITLLIINLAMGILNRTAQQLSVFSIGFPVTLGAGLLLLTVLLMNYDRFLADIFQQGFVFTNQIIDSLAPTPQ</sequence>
<comment type="subcellular location">
    <subcellularLocation>
        <location evidence="10">Cell membrane</location>
        <topology evidence="10">Multi-pass membrane protein</topology>
    </subcellularLocation>
    <subcellularLocation>
        <location evidence="10">Bacterial flagellum basal body</location>
    </subcellularLocation>
</comment>
<evidence type="ECO:0000256" key="7">
    <source>
        <dbReference type="ARBA" id="ARBA00023136"/>
    </source>
</evidence>
<keyword evidence="11" id="KW-0966">Cell projection</keyword>
<keyword evidence="4 10" id="KW-1003">Cell membrane</keyword>
<dbReference type="Proteomes" id="UP000566995">
    <property type="component" value="Unassembled WGS sequence"/>
</dbReference>
<evidence type="ECO:0000256" key="8">
    <source>
        <dbReference type="ARBA" id="ARBA00023143"/>
    </source>
</evidence>
<organism evidence="11 12">
    <name type="scientific">Pseudomonas nitroreducens</name>
    <dbReference type="NCBI Taxonomy" id="46680"/>
    <lineage>
        <taxon>Bacteria</taxon>
        <taxon>Pseudomonadati</taxon>
        <taxon>Pseudomonadota</taxon>
        <taxon>Gammaproteobacteria</taxon>
        <taxon>Pseudomonadales</taxon>
        <taxon>Pseudomonadaceae</taxon>
        <taxon>Pseudomonas</taxon>
    </lineage>
</organism>
<feature type="transmembrane region" description="Helical" evidence="10">
    <location>
        <begin position="172"/>
        <end position="199"/>
    </location>
</feature>
<dbReference type="InterPro" id="IPR006303">
    <property type="entry name" value="FliR"/>
</dbReference>
<evidence type="ECO:0000256" key="6">
    <source>
        <dbReference type="ARBA" id="ARBA00022989"/>
    </source>
</evidence>
<keyword evidence="5 10" id="KW-0812">Transmembrane</keyword>
<feature type="transmembrane region" description="Helical" evidence="10">
    <location>
        <begin position="12"/>
        <end position="34"/>
    </location>
</feature>
<dbReference type="InterPro" id="IPR002010">
    <property type="entry name" value="T3SS_IM_R"/>
</dbReference>
<evidence type="ECO:0000313" key="12">
    <source>
        <dbReference type="Proteomes" id="UP000566995"/>
    </source>
</evidence>
<comment type="caution">
    <text evidence="11">The sequence shown here is derived from an EMBL/GenBank/DDBJ whole genome shotgun (WGS) entry which is preliminary data.</text>
</comment>
<dbReference type="EMBL" id="JACHLI010000018">
    <property type="protein sequence ID" value="MBB4865387.1"/>
    <property type="molecule type" value="Genomic_DNA"/>
</dbReference>
<feature type="transmembrane region" description="Helical" evidence="10">
    <location>
        <begin position="211"/>
        <end position="234"/>
    </location>
</feature>
<evidence type="ECO:0000256" key="9">
    <source>
        <dbReference type="NCBIfam" id="TIGR01400"/>
    </source>
</evidence>
<dbReference type="RefSeq" id="WP_184592818.1">
    <property type="nucleotide sequence ID" value="NZ_JACHLI010000018.1"/>
</dbReference>
<evidence type="ECO:0000256" key="3">
    <source>
        <dbReference type="ARBA" id="ARBA00021717"/>
    </source>
</evidence>
<dbReference type="GO" id="GO:0044780">
    <property type="term" value="P:bacterial-type flagellum assembly"/>
    <property type="evidence" value="ECO:0007669"/>
    <property type="project" value="UniProtKB-UniRule"/>
</dbReference>
<keyword evidence="8 10" id="KW-0975">Bacterial flagellum</keyword>
<keyword evidence="7 10" id="KW-0472">Membrane</keyword>
<keyword evidence="11" id="KW-0969">Cilium</keyword>
<comment type="similarity">
    <text evidence="2 10">Belongs to the FliR/MopE/SpaR family.</text>
</comment>
<evidence type="ECO:0000313" key="11">
    <source>
        <dbReference type="EMBL" id="MBB4865387.1"/>
    </source>
</evidence>
<reference evidence="11 12" key="1">
    <citation type="submission" date="2020-08" db="EMBL/GenBank/DDBJ databases">
        <title>Functional genomics of gut bacteria from endangered species of beetles.</title>
        <authorList>
            <person name="Carlos-Shanley C."/>
        </authorList>
    </citation>
    <scope>NUCLEOTIDE SEQUENCE [LARGE SCALE GENOMIC DNA]</scope>
    <source>
        <strain evidence="11 12">S00179</strain>
    </source>
</reference>
<dbReference type="PRINTS" id="PR00953">
    <property type="entry name" value="TYPE3IMRPROT"/>
</dbReference>
<keyword evidence="6 10" id="KW-1133">Transmembrane helix</keyword>
<dbReference type="GO" id="GO:0009425">
    <property type="term" value="C:bacterial-type flagellum basal body"/>
    <property type="evidence" value="ECO:0007669"/>
    <property type="project" value="UniProtKB-SubCell"/>
</dbReference>